<dbReference type="EMBL" id="BGPR01002514">
    <property type="protein sequence ID" value="GBM74766.1"/>
    <property type="molecule type" value="Genomic_DNA"/>
</dbReference>
<reference evidence="2 3" key="1">
    <citation type="journal article" date="2019" name="Sci. Rep.">
        <title>Orb-weaving spider Araneus ventricosus genome elucidates the spidroin gene catalogue.</title>
        <authorList>
            <person name="Kono N."/>
            <person name="Nakamura H."/>
            <person name="Ohtoshi R."/>
            <person name="Moran D.A.P."/>
            <person name="Shinohara A."/>
            <person name="Yoshida Y."/>
            <person name="Fujiwara M."/>
            <person name="Mori M."/>
            <person name="Tomita M."/>
            <person name="Arakawa K."/>
        </authorList>
    </citation>
    <scope>NUCLEOTIDE SEQUENCE [LARGE SCALE GENOMIC DNA]</scope>
</reference>
<evidence type="ECO:0000313" key="3">
    <source>
        <dbReference type="Proteomes" id="UP000499080"/>
    </source>
</evidence>
<feature type="compositionally biased region" description="Basic and acidic residues" evidence="1">
    <location>
        <begin position="61"/>
        <end position="83"/>
    </location>
</feature>
<keyword evidence="3" id="KW-1185">Reference proteome</keyword>
<accession>A0A4Y2ICI5</accession>
<evidence type="ECO:0000256" key="1">
    <source>
        <dbReference type="SAM" id="MobiDB-lite"/>
    </source>
</evidence>
<proteinExistence type="predicted"/>
<organism evidence="2 3">
    <name type="scientific">Araneus ventricosus</name>
    <name type="common">Orbweaver spider</name>
    <name type="synonym">Epeira ventricosa</name>
    <dbReference type="NCBI Taxonomy" id="182803"/>
    <lineage>
        <taxon>Eukaryota</taxon>
        <taxon>Metazoa</taxon>
        <taxon>Ecdysozoa</taxon>
        <taxon>Arthropoda</taxon>
        <taxon>Chelicerata</taxon>
        <taxon>Arachnida</taxon>
        <taxon>Araneae</taxon>
        <taxon>Araneomorphae</taxon>
        <taxon>Entelegynae</taxon>
        <taxon>Araneoidea</taxon>
        <taxon>Araneidae</taxon>
        <taxon>Araneus</taxon>
    </lineage>
</organism>
<feature type="region of interest" description="Disordered" evidence="1">
    <location>
        <begin position="39"/>
        <end position="91"/>
    </location>
</feature>
<name>A0A4Y2ICI5_ARAVE</name>
<sequence length="91" mass="10356">MRKSVEGSRTRCYTISCFRYAYVRSGFENVLRVKQRLFRENRDSNPKPSGTETRTLPPGHESTKSDRLSSAHAEYCVDHDHTDSGGSSTRT</sequence>
<gene>
    <name evidence="2" type="ORF">AVEN_225104_1</name>
</gene>
<evidence type="ECO:0000313" key="2">
    <source>
        <dbReference type="EMBL" id="GBM74766.1"/>
    </source>
</evidence>
<protein>
    <submittedName>
        <fullName evidence="2">Uncharacterized protein</fullName>
    </submittedName>
</protein>
<comment type="caution">
    <text evidence="2">The sequence shown here is derived from an EMBL/GenBank/DDBJ whole genome shotgun (WGS) entry which is preliminary data.</text>
</comment>
<dbReference type="AlphaFoldDB" id="A0A4Y2ICI5"/>
<dbReference type="Proteomes" id="UP000499080">
    <property type="component" value="Unassembled WGS sequence"/>
</dbReference>